<keyword evidence="3" id="KW-1185">Reference proteome</keyword>
<comment type="caution">
    <text evidence="2">The sequence shown here is derived from an EMBL/GenBank/DDBJ whole genome shotgun (WGS) entry which is preliminary data.</text>
</comment>
<reference evidence="2 3" key="1">
    <citation type="submission" date="2015-09" db="EMBL/GenBank/DDBJ databases">
        <title>Host preference determinants of Valsa canker pathogens revealed by comparative genomics.</title>
        <authorList>
            <person name="Yin Z."/>
            <person name="Huang L."/>
        </authorList>
    </citation>
    <scope>NUCLEOTIDE SEQUENCE [LARGE SCALE GENOMIC DNA]</scope>
    <source>
        <strain evidence="2 3">SXYLt</strain>
    </source>
</reference>
<feature type="compositionally biased region" description="Acidic residues" evidence="1">
    <location>
        <begin position="96"/>
        <end position="139"/>
    </location>
</feature>
<evidence type="ECO:0000313" key="2">
    <source>
        <dbReference type="EMBL" id="ROV88289.1"/>
    </source>
</evidence>
<dbReference type="Proteomes" id="UP000285146">
    <property type="component" value="Unassembled WGS sequence"/>
</dbReference>
<name>A0A423VBG4_9PEZI</name>
<organism evidence="2 3">
    <name type="scientific">Cytospora leucostoma</name>
    <dbReference type="NCBI Taxonomy" id="1230097"/>
    <lineage>
        <taxon>Eukaryota</taxon>
        <taxon>Fungi</taxon>
        <taxon>Dikarya</taxon>
        <taxon>Ascomycota</taxon>
        <taxon>Pezizomycotina</taxon>
        <taxon>Sordariomycetes</taxon>
        <taxon>Sordariomycetidae</taxon>
        <taxon>Diaporthales</taxon>
        <taxon>Cytosporaceae</taxon>
        <taxon>Cytospora</taxon>
    </lineage>
</organism>
<feature type="region of interest" description="Disordered" evidence="1">
    <location>
        <begin position="57"/>
        <end position="173"/>
    </location>
</feature>
<protein>
    <submittedName>
        <fullName evidence="2">Uncharacterized protein</fullName>
    </submittedName>
</protein>
<dbReference type="InParanoid" id="A0A423VBG4"/>
<proteinExistence type="predicted"/>
<sequence length="173" mass="20372">MQWQAVGNKLRSSLLYRYKQLRRDSGIIEVWDDERGHVVAHWPPPLLRRIMSPDWAGRPGEVITDEQPTATPEPEPEPAVDQISLNDDYDYHFDDENYETDADEEYEDQDQDEDQTQNQDQDQEEQQEQVEEQEREEEQGERVGQMPRPGLLQSEPRIEPRHAQPQLPRPDSP</sequence>
<dbReference type="EMBL" id="LKEB01000121">
    <property type="protein sequence ID" value="ROV88289.1"/>
    <property type="molecule type" value="Genomic_DNA"/>
</dbReference>
<accession>A0A423VBG4</accession>
<dbReference type="AlphaFoldDB" id="A0A423VBG4"/>
<evidence type="ECO:0000256" key="1">
    <source>
        <dbReference type="SAM" id="MobiDB-lite"/>
    </source>
</evidence>
<evidence type="ECO:0000313" key="3">
    <source>
        <dbReference type="Proteomes" id="UP000285146"/>
    </source>
</evidence>
<gene>
    <name evidence="2" type="ORF">VPNG_10327</name>
</gene>